<comment type="caution">
    <text evidence="1">The sequence shown here is derived from an EMBL/GenBank/DDBJ whole genome shotgun (WGS) entry which is preliminary data.</text>
</comment>
<accession>A0A3N2E0B9</accession>
<dbReference type="RefSeq" id="WP_123711088.1">
    <property type="nucleotide sequence ID" value="NZ_RKHR01000003.1"/>
</dbReference>
<protein>
    <submittedName>
        <fullName evidence="1">Uncharacterized protein</fullName>
    </submittedName>
</protein>
<evidence type="ECO:0000313" key="2">
    <source>
        <dbReference type="Proteomes" id="UP000275394"/>
    </source>
</evidence>
<sequence>MTTERKANVYCGVAFEFGGKEVALNPATAITEVKTKGLDCSLPGRVELGAVKDIFDDVTHALKADYTYAELKEAVGDIPILSGGLTLLGDGVLAVERFHLFIPPTEEYVITNGVKSETATPIAEPRTPDYDVGVSMTWGEGTGDLFGNIKLKGLFLRVSNMPA</sequence>
<dbReference type="Proteomes" id="UP000275394">
    <property type="component" value="Unassembled WGS sequence"/>
</dbReference>
<name>A0A3N2E0B9_9GAMM</name>
<dbReference type="EMBL" id="RKHR01000003">
    <property type="protein sequence ID" value="ROS05149.1"/>
    <property type="molecule type" value="Genomic_DNA"/>
</dbReference>
<keyword evidence="2" id="KW-1185">Reference proteome</keyword>
<evidence type="ECO:0000313" key="1">
    <source>
        <dbReference type="EMBL" id="ROS05149.1"/>
    </source>
</evidence>
<gene>
    <name evidence="1" type="ORF">EDC56_0678</name>
</gene>
<dbReference type="AlphaFoldDB" id="A0A3N2E0B9"/>
<reference evidence="1 2" key="1">
    <citation type="submission" date="2018-11" db="EMBL/GenBank/DDBJ databases">
        <title>Genomic Encyclopedia of Type Strains, Phase IV (KMG-IV): sequencing the most valuable type-strain genomes for metagenomic binning, comparative biology and taxonomic classification.</title>
        <authorList>
            <person name="Goeker M."/>
        </authorList>
    </citation>
    <scope>NUCLEOTIDE SEQUENCE [LARGE SCALE GENOMIC DNA]</scope>
    <source>
        <strain evidence="1 2">DSM 100316</strain>
    </source>
</reference>
<proteinExistence type="predicted"/>
<organism evidence="1 2">
    <name type="scientific">Sinobacterium caligoides</name>
    <dbReference type="NCBI Taxonomy" id="933926"/>
    <lineage>
        <taxon>Bacteria</taxon>
        <taxon>Pseudomonadati</taxon>
        <taxon>Pseudomonadota</taxon>
        <taxon>Gammaproteobacteria</taxon>
        <taxon>Cellvibrionales</taxon>
        <taxon>Spongiibacteraceae</taxon>
        <taxon>Sinobacterium</taxon>
    </lineage>
</organism>